<feature type="domain" description="Histidine kinase" evidence="11">
    <location>
        <begin position="266"/>
        <end position="484"/>
    </location>
</feature>
<evidence type="ECO:0000256" key="5">
    <source>
        <dbReference type="ARBA" id="ARBA00022679"/>
    </source>
</evidence>
<evidence type="ECO:0000256" key="2">
    <source>
        <dbReference type="ARBA" id="ARBA00004370"/>
    </source>
</evidence>
<keyword evidence="7 13" id="KW-0418">Kinase</keyword>
<dbReference type="Pfam" id="PF00512">
    <property type="entry name" value="HisKA"/>
    <property type="match status" value="1"/>
</dbReference>
<dbReference type="SUPFAM" id="SSF47384">
    <property type="entry name" value="Homodimeric domain of signal transducing histidine kinase"/>
    <property type="match status" value="1"/>
</dbReference>
<comment type="subcellular location">
    <subcellularLocation>
        <location evidence="2">Membrane</location>
    </subcellularLocation>
</comment>
<dbReference type="InterPro" id="IPR036097">
    <property type="entry name" value="HisK_dim/P_sf"/>
</dbReference>
<dbReference type="InterPro" id="IPR050351">
    <property type="entry name" value="BphY/WalK/GraS-like"/>
</dbReference>
<dbReference type="Pfam" id="PF02518">
    <property type="entry name" value="HATPase_c"/>
    <property type="match status" value="1"/>
</dbReference>
<dbReference type="SMART" id="SM00304">
    <property type="entry name" value="HAMP"/>
    <property type="match status" value="1"/>
</dbReference>
<dbReference type="GO" id="GO:0000156">
    <property type="term" value="F:phosphorelay response regulator activity"/>
    <property type="evidence" value="ECO:0007669"/>
    <property type="project" value="TreeGrafter"/>
</dbReference>
<dbReference type="Gene3D" id="3.30.565.10">
    <property type="entry name" value="Histidine kinase-like ATPase, C-terminal domain"/>
    <property type="match status" value="1"/>
</dbReference>
<dbReference type="CDD" id="cd00075">
    <property type="entry name" value="HATPase"/>
    <property type="match status" value="1"/>
</dbReference>
<dbReference type="EC" id="2.7.13.3" evidence="3"/>
<keyword evidence="10" id="KW-0472">Membrane</keyword>
<keyword evidence="8" id="KW-0067">ATP-binding</keyword>
<organism evidence="13 14">
    <name type="scientific">Ktedonosporobacter rubrisoli</name>
    <dbReference type="NCBI Taxonomy" id="2509675"/>
    <lineage>
        <taxon>Bacteria</taxon>
        <taxon>Bacillati</taxon>
        <taxon>Chloroflexota</taxon>
        <taxon>Ktedonobacteria</taxon>
        <taxon>Ktedonobacterales</taxon>
        <taxon>Ktedonosporobacteraceae</taxon>
        <taxon>Ktedonosporobacter</taxon>
    </lineage>
</organism>
<dbReference type="CDD" id="cd06225">
    <property type="entry name" value="HAMP"/>
    <property type="match status" value="1"/>
</dbReference>
<evidence type="ECO:0000259" key="11">
    <source>
        <dbReference type="PROSITE" id="PS50109"/>
    </source>
</evidence>
<evidence type="ECO:0000256" key="8">
    <source>
        <dbReference type="ARBA" id="ARBA00022840"/>
    </source>
</evidence>
<gene>
    <name evidence="13" type="ORF">EPA93_32705</name>
</gene>
<dbReference type="Gene3D" id="6.10.340.10">
    <property type="match status" value="1"/>
</dbReference>
<accession>A0A4P6JXJ8</accession>
<dbReference type="Pfam" id="PF00672">
    <property type="entry name" value="HAMP"/>
    <property type="match status" value="1"/>
</dbReference>
<protein>
    <recommendedName>
        <fullName evidence="3">histidine kinase</fullName>
        <ecNumber evidence="3">2.7.13.3</ecNumber>
    </recommendedName>
</protein>
<dbReference type="RefSeq" id="WP_129891543.1">
    <property type="nucleotide sequence ID" value="NZ_CP035758.1"/>
</dbReference>
<evidence type="ECO:0000256" key="4">
    <source>
        <dbReference type="ARBA" id="ARBA00022553"/>
    </source>
</evidence>
<proteinExistence type="predicted"/>
<dbReference type="CDD" id="cd00082">
    <property type="entry name" value="HisKA"/>
    <property type="match status" value="1"/>
</dbReference>
<evidence type="ECO:0000256" key="1">
    <source>
        <dbReference type="ARBA" id="ARBA00000085"/>
    </source>
</evidence>
<keyword evidence="10" id="KW-1133">Transmembrane helix</keyword>
<dbReference type="SMART" id="SM00387">
    <property type="entry name" value="HATPase_c"/>
    <property type="match status" value="1"/>
</dbReference>
<sequence>MKALARLPGFNLRAKLILSYLAVALGAILILTMAIGIAAKNFIAVKQLTILHQHAEFWAQHVVYNYQSSGGKWNAMPPPGDPVLLAIIDASGHFSCTQPGYISSQNCSSPELKDALNKAAGGKTTNGTMPVTIKNQTFSTAYISTPLEWNDHIIGALFLAEPQSGLDDLLVTQVNEAILFTGLIVAIVVTALSLLLAHHFTRPLKSLIEATEQMKQGQYTQRVTPLRSQDELGRLALAFNEMAATIEADVEELHRQEQQRRELLANIAHDLATPLTAIQGFSEALADDIITDPTARLETAQRIGREVQRLRRLVADLQQMTSFESGRAPLDRAPLDMQSLVDETLTVVEPECAQMGISVHNEIPAATPAVLADSDRIAQVLLNLLDNARRHTPYGGRISVGARREGDSLHIWVSDTGSGIPSADLPHIFERFYRADRSRSGATGGSGLGLSIVKAIITAHGGKVWAESQPGDGTYITFTLPLVSVPTVTSQ</sequence>
<dbReference type="InterPro" id="IPR003594">
    <property type="entry name" value="HATPase_dom"/>
</dbReference>
<feature type="domain" description="HAMP" evidence="12">
    <location>
        <begin position="198"/>
        <end position="251"/>
    </location>
</feature>
<keyword evidence="14" id="KW-1185">Reference proteome</keyword>
<dbReference type="InterPro" id="IPR004358">
    <property type="entry name" value="Sig_transdc_His_kin-like_C"/>
</dbReference>
<evidence type="ECO:0000256" key="9">
    <source>
        <dbReference type="ARBA" id="ARBA00023012"/>
    </source>
</evidence>
<feature type="transmembrane region" description="Helical" evidence="10">
    <location>
        <begin position="177"/>
        <end position="197"/>
    </location>
</feature>
<dbReference type="SMART" id="SM00388">
    <property type="entry name" value="HisKA"/>
    <property type="match status" value="1"/>
</dbReference>
<feature type="transmembrane region" description="Helical" evidence="10">
    <location>
        <begin position="20"/>
        <end position="39"/>
    </location>
</feature>
<keyword evidence="5" id="KW-0808">Transferase</keyword>
<dbReference type="PANTHER" id="PTHR42878:SF7">
    <property type="entry name" value="SENSOR HISTIDINE KINASE GLRK"/>
    <property type="match status" value="1"/>
</dbReference>
<dbReference type="PRINTS" id="PR00344">
    <property type="entry name" value="BCTRLSENSOR"/>
</dbReference>
<evidence type="ECO:0000256" key="10">
    <source>
        <dbReference type="SAM" id="Phobius"/>
    </source>
</evidence>
<evidence type="ECO:0000313" key="14">
    <source>
        <dbReference type="Proteomes" id="UP000290365"/>
    </source>
</evidence>
<dbReference type="SUPFAM" id="SSF55874">
    <property type="entry name" value="ATPase domain of HSP90 chaperone/DNA topoisomerase II/histidine kinase"/>
    <property type="match status" value="1"/>
</dbReference>
<evidence type="ECO:0000256" key="6">
    <source>
        <dbReference type="ARBA" id="ARBA00022741"/>
    </source>
</evidence>
<reference evidence="13 14" key="1">
    <citation type="submission" date="2019-01" db="EMBL/GenBank/DDBJ databases">
        <title>Ktedonosporobacter rubrisoli SCAWS-G2.</title>
        <authorList>
            <person name="Huang Y."/>
            <person name="Yan B."/>
        </authorList>
    </citation>
    <scope>NUCLEOTIDE SEQUENCE [LARGE SCALE GENOMIC DNA]</scope>
    <source>
        <strain evidence="13 14">SCAWS-G2</strain>
    </source>
</reference>
<name>A0A4P6JXJ8_KTERU</name>
<dbReference type="Proteomes" id="UP000290365">
    <property type="component" value="Chromosome"/>
</dbReference>
<dbReference type="PROSITE" id="PS50109">
    <property type="entry name" value="HIS_KIN"/>
    <property type="match status" value="1"/>
</dbReference>
<keyword evidence="6" id="KW-0547">Nucleotide-binding</keyword>
<evidence type="ECO:0000259" key="12">
    <source>
        <dbReference type="PROSITE" id="PS50885"/>
    </source>
</evidence>
<dbReference type="GO" id="GO:0016020">
    <property type="term" value="C:membrane"/>
    <property type="evidence" value="ECO:0007669"/>
    <property type="project" value="UniProtKB-SubCell"/>
</dbReference>
<dbReference type="InterPro" id="IPR003661">
    <property type="entry name" value="HisK_dim/P_dom"/>
</dbReference>
<evidence type="ECO:0000256" key="7">
    <source>
        <dbReference type="ARBA" id="ARBA00022777"/>
    </source>
</evidence>
<dbReference type="GO" id="GO:0030295">
    <property type="term" value="F:protein kinase activator activity"/>
    <property type="evidence" value="ECO:0007669"/>
    <property type="project" value="TreeGrafter"/>
</dbReference>
<dbReference type="InterPro" id="IPR003660">
    <property type="entry name" value="HAMP_dom"/>
</dbReference>
<dbReference type="InterPro" id="IPR005467">
    <property type="entry name" value="His_kinase_dom"/>
</dbReference>
<dbReference type="AlphaFoldDB" id="A0A4P6JXJ8"/>
<dbReference type="SUPFAM" id="SSF158472">
    <property type="entry name" value="HAMP domain-like"/>
    <property type="match status" value="1"/>
</dbReference>
<keyword evidence="4" id="KW-0597">Phosphoprotein</keyword>
<dbReference type="FunFam" id="3.30.565.10:FF:000006">
    <property type="entry name" value="Sensor histidine kinase WalK"/>
    <property type="match status" value="1"/>
</dbReference>
<dbReference type="GO" id="GO:0007234">
    <property type="term" value="P:osmosensory signaling via phosphorelay pathway"/>
    <property type="evidence" value="ECO:0007669"/>
    <property type="project" value="TreeGrafter"/>
</dbReference>
<comment type="catalytic activity">
    <reaction evidence="1">
        <text>ATP + protein L-histidine = ADP + protein N-phospho-L-histidine.</text>
        <dbReference type="EC" id="2.7.13.3"/>
    </reaction>
</comment>
<dbReference type="EMBL" id="CP035758">
    <property type="protein sequence ID" value="QBD80479.1"/>
    <property type="molecule type" value="Genomic_DNA"/>
</dbReference>
<dbReference type="PANTHER" id="PTHR42878">
    <property type="entry name" value="TWO-COMPONENT HISTIDINE KINASE"/>
    <property type="match status" value="1"/>
</dbReference>
<dbReference type="PROSITE" id="PS50885">
    <property type="entry name" value="HAMP"/>
    <property type="match status" value="1"/>
</dbReference>
<keyword evidence="10" id="KW-0812">Transmembrane</keyword>
<dbReference type="OrthoDB" id="9800372at2"/>
<dbReference type="InterPro" id="IPR036890">
    <property type="entry name" value="HATPase_C_sf"/>
</dbReference>
<evidence type="ECO:0000313" key="13">
    <source>
        <dbReference type="EMBL" id="QBD80479.1"/>
    </source>
</evidence>
<dbReference type="Gene3D" id="1.10.287.130">
    <property type="match status" value="1"/>
</dbReference>
<evidence type="ECO:0000256" key="3">
    <source>
        <dbReference type="ARBA" id="ARBA00012438"/>
    </source>
</evidence>
<dbReference type="GO" id="GO:0000155">
    <property type="term" value="F:phosphorelay sensor kinase activity"/>
    <property type="evidence" value="ECO:0007669"/>
    <property type="project" value="InterPro"/>
</dbReference>
<dbReference type="KEGG" id="kbs:EPA93_32705"/>
<keyword evidence="9" id="KW-0902">Two-component regulatory system</keyword>